<comment type="caution">
    <text evidence="3">The sequence shown here is derived from an EMBL/GenBank/DDBJ whole genome shotgun (WGS) entry which is preliminary data.</text>
</comment>
<dbReference type="OMA" id="EMTHEFT"/>
<dbReference type="AlphaFoldDB" id="A0A0F9ZPU6"/>
<reference evidence="4" key="1">
    <citation type="journal article" date="2015" name="Genome Announc.">
        <title>Draft whole-genome sequence of the biocontrol agent Trichoderma harzianum T6776.</title>
        <authorList>
            <person name="Baroncelli R."/>
            <person name="Piaggeschi G."/>
            <person name="Fiorini L."/>
            <person name="Bertolini E."/>
            <person name="Zapparata A."/>
            <person name="Pe M.E."/>
            <person name="Sarrocco S."/>
            <person name="Vannacci G."/>
        </authorList>
    </citation>
    <scope>NUCLEOTIDE SEQUENCE [LARGE SCALE GENOMIC DNA]</scope>
    <source>
        <strain evidence="4">T6776</strain>
    </source>
</reference>
<keyword evidence="2" id="KW-0812">Transmembrane</keyword>
<evidence type="ECO:0000256" key="1">
    <source>
        <dbReference type="SAM" id="MobiDB-lite"/>
    </source>
</evidence>
<dbReference type="PANTHER" id="PTHR37576:SF2">
    <property type="entry name" value="DEFECT AT LOW TEMPERATURE PROTEIN 1"/>
    <property type="match status" value="1"/>
</dbReference>
<accession>A0A0F9ZPU6</accession>
<dbReference type="InterPro" id="IPR021514">
    <property type="entry name" value="DUF3176"/>
</dbReference>
<feature type="transmembrane region" description="Helical" evidence="2">
    <location>
        <begin position="515"/>
        <end position="540"/>
    </location>
</feature>
<protein>
    <submittedName>
        <fullName evidence="3">Uncharacterized protein</fullName>
    </submittedName>
</protein>
<evidence type="ECO:0000313" key="4">
    <source>
        <dbReference type="Proteomes" id="UP000034112"/>
    </source>
</evidence>
<dbReference type="OrthoDB" id="5357734at2759"/>
<evidence type="ECO:0000256" key="2">
    <source>
        <dbReference type="SAM" id="Phobius"/>
    </source>
</evidence>
<organism evidence="3 4">
    <name type="scientific">Trichoderma harzianum</name>
    <name type="common">Hypocrea lixii</name>
    <dbReference type="NCBI Taxonomy" id="5544"/>
    <lineage>
        <taxon>Eukaryota</taxon>
        <taxon>Fungi</taxon>
        <taxon>Dikarya</taxon>
        <taxon>Ascomycota</taxon>
        <taxon>Pezizomycotina</taxon>
        <taxon>Sordariomycetes</taxon>
        <taxon>Hypocreomycetidae</taxon>
        <taxon>Hypocreales</taxon>
        <taxon>Hypocreaceae</taxon>
        <taxon>Trichoderma</taxon>
    </lineage>
</organism>
<name>A0A0F9ZPU6_TRIHA</name>
<keyword evidence="2" id="KW-1133">Transmembrane helix</keyword>
<proteinExistence type="predicted"/>
<keyword evidence="2" id="KW-0472">Membrane</keyword>
<dbReference type="Proteomes" id="UP000034112">
    <property type="component" value="Unassembled WGS sequence"/>
</dbReference>
<dbReference type="Pfam" id="PF11374">
    <property type="entry name" value="DUF3176"/>
    <property type="match status" value="1"/>
</dbReference>
<sequence>MNPSRVDPPADSEENTMSSSLVDQPADSEDNNNNKSQTAPLLVEVTDDGSLQAQSQGTNETTSSSRQGQGSEWSPGALRQFPYSGILSLFGCISCIAATIVILKASDGQPTDDWSLSPTVYLALLTTALNRLAQVAFSEGVKIVWWRAAIRGTTVSHLHRYWASGDSTVSALRLGRGFNIVSLAKLAVTLIAIDQPLIQRASSVVAQHPENPVSVSAPIAPEIPYGYTASQFGRALNVADASMTVPMLAAFGAYNSKAAIIHNFTGCAGTCTGAVHAGGFTADCSTHSIAVDVLSLIPPVSGLQQSHTSMSPFNVSWNVDFNLTRRTADISFLTYFINKTSPETCTSTIMVQKQCRLQLATLEYPVQLQGETLTFTEAIDNLTVISLQPSAADVNLTVEEDGGLLYTGWTTVGFALAATAIFTSKATYNWIQGAIQLSLPDVLSNQFMNIESSVGPGCANWTDPTSYMLSAINEMAFRISLSASNAKFGNTSEPPQPQVLTMKQMRDINVFKSDFRYLIASTVLSLFFVLLITPTFYGWWLLGRNVSLNPIETAKAFDAELLQGPGSNAPQDELIRIVGMRKLKLGEIHLDYQGTAETKLKLVDPADAVGPRIGTLYA</sequence>
<feature type="compositionally biased region" description="Polar residues" evidence="1">
    <location>
        <begin position="49"/>
        <end position="72"/>
    </location>
</feature>
<evidence type="ECO:0000313" key="3">
    <source>
        <dbReference type="EMBL" id="KKP02292.1"/>
    </source>
</evidence>
<feature type="region of interest" description="Disordered" evidence="1">
    <location>
        <begin position="1"/>
        <end position="73"/>
    </location>
</feature>
<dbReference type="PANTHER" id="PTHR37576">
    <property type="entry name" value="DEFECT AT LOW TEMPERATURE PROTEIN 1"/>
    <property type="match status" value="1"/>
</dbReference>
<dbReference type="EMBL" id="JOKZ01000156">
    <property type="protein sequence ID" value="KKP02292.1"/>
    <property type="molecule type" value="Genomic_DNA"/>
</dbReference>
<gene>
    <name evidence="3" type="ORF">THAR02_05585</name>
</gene>